<dbReference type="EMBL" id="CAJFDH010000004">
    <property type="protein sequence ID" value="CAD5219232.1"/>
    <property type="molecule type" value="Genomic_DNA"/>
</dbReference>
<name>A0A811KWH3_9BILA</name>
<keyword evidence="3" id="KW-1185">Reference proteome</keyword>
<evidence type="ECO:0000313" key="3">
    <source>
        <dbReference type="Proteomes" id="UP000614601"/>
    </source>
</evidence>
<evidence type="ECO:0008006" key="4">
    <source>
        <dbReference type="Google" id="ProtNLM"/>
    </source>
</evidence>
<dbReference type="AlphaFoldDB" id="A0A811KWH3"/>
<dbReference type="EMBL" id="CAJFCW020000004">
    <property type="protein sequence ID" value="CAG9112396.1"/>
    <property type="molecule type" value="Genomic_DNA"/>
</dbReference>
<reference evidence="2" key="1">
    <citation type="submission" date="2020-09" db="EMBL/GenBank/DDBJ databases">
        <authorList>
            <person name="Kikuchi T."/>
        </authorList>
    </citation>
    <scope>NUCLEOTIDE SEQUENCE</scope>
    <source>
        <strain evidence="2">SH1</strain>
    </source>
</reference>
<keyword evidence="1" id="KW-0732">Signal</keyword>
<organism evidence="2 3">
    <name type="scientific">Bursaphelenchus okinawaensis</name>
    <dbReference type="NCBI Taxonomy" id="465554"/>
    <lineage>
        <taxon>Eukaryota</taxon>
        <taxon>Metazoa</taxon>
        <taxon>Ecdysozoa</taxon>
        <taxon>Nematoda</taxon>
        <taxon>Chromadorea</taxon>
        <taxon>Rhabditida</taxon>
        <taxon>Tylenchina</taxon>
        <taxon>Tylenchomorpha</taxon>
        <taxon>Aphelenchoidea</taxon>
        <taxon>Aphelenchoididae</taxon>
        <taxon>Bursaphelenchus</taxon>
    </lineage>
</organism>
<dbReference type="Proteomes" id="UP000783686">
    <property type="component" value="Unassembled WGS sequence"/>
</dbReference>
<dbReference type="OrthoDB" id="5837596at2759"/>
<accession>A0A811KWH3</accession>
<evidence type="ECO:0000256" key="1">
    <source>
        <dbReference type="SAM" id="SignalP"/>
    </source>
</evidence>
<sequence length="89" mass="10251">MSRCFTLLLVWLTFVIITEQSTLRPPSKRLNFNFMRTWQPFNGAPIPSYNSHPERQNVVQRAIDSPRRRIHNRLLCMAALANPIACAGV</sequence>
<gene>
    <name evidence="2" type="ORF">BOKJ2_LOCUS8341</name>
</gene>
<protein>
    <recommendedName>
        <fullName evidence="4">Secreted protein</fullName>
    </recommendedName>
</protein>
<proteinExistence type="predicted"/>
<evidence type="ECO:0000313" key="2">
    <source>
        <dbReference type="EMBL" id="CAD5219232.1"/>
    </source>
</evidence>
<comment type="caution">
    <text evidence="2">The sequence shown here is derived from an EMBL/GenBank/DDBJ whole genome shotgun (WGS) entry which is preliminary data.</text>
</comment>
<dbReference type="Proteomes" id="UP000614601">
    <property type="component" value="Unassembled WGS sequence"/>
</dbReference>
<feature type="chain" id="PRO_5036408417" description="Secreted protein" evidence="1">
    <location>
        <begin position="21"/>
        <end position="89"/>
    </location>
</feature>
<feature type="signal peptide" evidence="1">
    <location>
        <begin position="1"/>
        <end position="20"/>
    </location>
</feature>